<gene>
    <name evidence="1" type="ORF">QFC22_005769</name>
</gene>
<proteinExistence type="predicted"/>
<protein>
    <submittedName>
        <fullName evidence="1">Uncharacterized protein</fullName>
    </submittedName>
</protein>
<evidence type="ECO:0000313" key="2">
    <source>
        <dbReference type="Proteomes" id="UP001243375"/>
    </source>
</evidence>
<accession>A0ACC2WUW8</accession>
<comment type="caution">
    <text evidence="1">The sequence shown here is derived from an EMBL/GenBank/DDBJ whole genome shotgun (WGS) entry which is preliminary data.</text>
</comment>
<dbReference type="EMBL" id="JASBWU010000019">
    <property type="protein sequence ID" value="KAJ9114317.1"/>
    <property type="molecule type" value="Genomic_DNA"/>
</dbReference>
<sequence length="322" mass="35750">MLGNTYPYTEADWETNLELAEETGIDAFGLNLGPERWQADQARTAYRLSSDSGGGIKLFLSLDMNVLPSSSREDMLKIIDLVEELGRMPGQLKVALPHATDRIWSDDDVQETEKVVLSTFGGGEANFGGAGWEGFLRECKIRGLNIYFIPAFFLPPERILAMPYVDATFNWNSGWPLENDTISTKSDEVYIRNVPQSWLTYRTHPKALVVPSDPIGRPNNADWAQDVISVAVLLPETKTMNSMTIEMEAGDGEEFRSTLQLNPTAQLQTFVVPFGPGEVSFKIKEGPVTLLEGKGAEIARAGSDLEIFNFNAWSGYWNSKVV</sequence>
<keyword evidence="2" id="KW-1185">Reference proteome</keyword>
<organism evidence="1 2">
    <name type="scientific">Naganishia vaughanmartiniae</name>
    <dbReference type="NCBI Taxonomy" id="1424756"/>
    <lineage>
        <taxon>Eukaryota</taxon>
        <taxon>Fungi</taxon>
        <taxon>Dikarya</taxon>
        <taxon>Basidiomycota</taxon>
        <taxon>Agaricomycotina</taxon>
        <taxon>Tremellomycetes</taxon>
        <taxon>Filobasidiales</taxon>
        <taxon>Filobasidiaceae</taxon>
        <taxon>Naganishia</taxon>
    </lineage>
</organism>
<reference evidence="1" key="1">
    <citation type="submission" date="2023-04" db="EMBL/GenBank/DDBJ databases">
        <title>Draft Genome sequencing of Naganishia species isolated from polar environments using Oxford Nanopore Technology.</title>
        <authorList>
            <person name="Leo P."/>
            <person name="Venkateswaran K."/>
        </authorList>
    </citation>
    <scope>NUCLEOTIDE SEQUENCE</scope>
    <source>
        <strain evidence="1">MNA-CCFEE 5425</strain>
    </source>
</reference>
<name>A0ACC2WUW8_9TREE</name>
<dbReference type="Proteomes" id="UP001243375">
    <property type="component" value="Unassembled WGS sequence"/>
</dbReference>
<evidence type="ECO:0000313" key="1">
    <source>
        <dbReference type="EMBL" id="KAJ9114317.1"/>
    </source>
</evidence>